<evidence type="ECO:0000259" key="6">
    <source>
        <dbReference type="Pfam" id="PF02782"/>
    </source>
</evidence>
<reference evidence="7 8" key="1">
    <citation type="journal article" date="2019" name="Anaerobe">
        <title>Detection of Robinsoniella peoriensis in multiple bone samples of a trauma patient.</title>
        <authorList>
            <person name="Schrottner P."/>
            <person name="Hartwich K."/>
            <person name="Bunk B."/>
            <person name="Schober I."/>
            <person name="Helbig S."/>
            <person name="Rudolph W.W."/>
            <person name="Gunzer F."/>
        </authorList>
    </citation>
    <scope>NUCLEOTIDE SEQUENCE [LARGE SCALE GENOMIC DNA]</scope>
    <source>
        <strain evidence="7 8">DSM 106044</strain>
    </source>
</reference>
<proteinExistence type="inferred from homology"/>
<keyword evidence="3 4" id="KW-0418">Kinase</keyword>
<feature type="domain" description="Carbohydrate kinase FGGY C-terminal" evidence="6">
    <location>
        <begin position="286"/>
        <end position="446"/>
    </location>
</feature>
<gene>
    <name evidence="7" type="primary">xylB_6</name>
    <name evidence="7" type="ORF">DSM106044_04622</name>
</gene>
<keyword evidence="2 4" id="KW-0808">Transferase</keyword>
<dbReference type="GO" id="GO:0004856">
    <property type="term" value="F:D-xylulokinase activity"/>
    <property type="evidence" value="ECO:0007669"/>
    <property type="project" value="UniProtKB-EC"/>
</dbReference>
<dbReference type="PIRSF" id="PIRSF000538">
    <property type="entry name" value="GlpK"/>
    <property type="match status" value="1"/>
</dbReference>
<dbReference type="PANTHER" id="PTHR43095">
    <property type="entry name" value="SUGAR KINASE"/>
    <property type="match status" value="1"/>
</dbReference>
<evidence type="ECO:0000313" key="7">
    <source>
        <dbReference type="EMBL" id="TLC98512.1"/>
    </source>
</evidence>
<dbReference type="InterPro" id="IPR050406">
    <property type="entry name" value="FGGY_Carb_Kinase"/>
</dbReference>
<evidence type="ECO:0000259" key="5">
    <source>
        <dbReference type="Pfam" id="PF00370"/>
    </source>
</evidence>
<comment type="similarity">
    <text evidence="1 4">Belongs to the FGGY kinase family.</text>
</comment>
<evidence type="ECO:0000256" key="4">
    <source>
        <dbReference type="RuleBase" id="RU003733"/>
    </source>
</evidence>
<name>A0A4U8Q3H9_9FIRM</name>
<dbReference type="PANTHER" id="PTHR43095:SF5">
    <property type="entry name" value="XYLULOSE KINASE"/>
    <property type="match status" value="1"/>
</dbReference>
<dbReference type="EMBL" id="QGQD01000092">
    <property type="protein sequence ID" value="TLC98512.1"/>
    <property type="molecule type" value="Genomic_DNA"/>
</dbReference>
<dbReference type="InterPro" id="IPR043129">
    <property type="entry name" value="ATPase_NBD"/>
</dbReference>
<organism evidence="7 8">
    <name type="scientific">Robinsoniella peoriensis</name>
    <dbReference type="NCBI Taxonomy" id="180332"/>
    <lineage>
        <taxon>Bacteria</taxon>
        <taxon>Bacillati</taxon>
        <taxon>Bacillota</taxon>
        <taxon>Clostridia</taxon>
        <taxon>Lachnospirales</taxon>
        <taxon>Lachnospiraceae</taxon>
        <taxon>Robinsoniella</taxon>
    </lineage>
</organism>
<dbReference type="STRING" id="180332.GCA_000797495_03525"/>
<accession>A0A4U8Q3H9</accession>
<sequence length="497" mass="54651">MAIGGLDIGTTGCKLTVYDNQGTYRYKAYRDYPSSRGGEVQEIRVEYIWKSVREVIREAAEHCPDIQGVGVTSFGETFVLLDENDTPLAPCMLYTDPRGDAECRELTEKLGEKYIADITGLKPHCMYSISKLMWVRKHRPDIYNRTARILLMEDYIIYMLTGNPQIDYSIASRTMAFDIRKLCWSREILKAAQIKEKLLSKTVPTGTCAGTVKTAVAGDLGLSGETIIVSVSHDQVAAAIGSRVFGDAAAVDGAGTVECITPVFTGIPKNDVLYQGSYAIVPYVFPGKYLCYAFSFTGGALVKWYIDNLAKYEKTLADREKSSVYEVLESNMQDGPTGILVLPHFAGAATPYMDSGSKGAITGLTAAHNVSDLYRAMLEGVVYEMRLNMEELAKAGIVIKKLKAVGGGANSRVWMQMKADILGVPIVSLGSSEAGAAGSAMLTGIACNIFGDLEEAAEAMVKELETYYPRLEQREAYEQYYEKYRQLYPSVRHLMGQ</sequence>
<dbReference type="EC" id="2.7.1.17" evidence="7"/>
<evidence type="ECO:0000313" key="8">
    <source>
        <dbReference type="Proteomes" id="UP000306509"/>
    </source>
</evidence>
<feature type="domain" description="Carbohydrate kinase FGGY N-terminal" evidence="5">
    <location>
        <begin position="3"/>
        <end position="241"/>
    </location>
</feature>
<dbReference type="Pfam" id="PF02782">
    <property type="entry name" value="FGGY_C"/>
    <property type="match status" value="1"/>
</dbReference>
<dbReference type="InterPro" id="IPR000577">
    <property type="entry name" value="Carb_kinase_FGGY"/>
</dbReference>
<evidence type="ECO:0000256" key="3">
    <source>
        <dbReference type="ARBA" id="ARBA00022777"/>
    </source>
</evidence>
<dbReference type="SUPFAM" id="SSF53067">
    <property type="entry name" value="Actin-like ATPase domain"/>
    <property type="match status" value="2"/>
</dbReference>
<dbReference type="PROSITE" id="PS00933">
    <property type="entry name" value="FGGY_KINASES_1"/>
    <property type="match status" value="1"/>
</dbReference>
<keyword evidence="8" id="KW-1185">Reference proteome</keyword>
<evidence type="ECO:0000256" key="1">
    <source>
        <dbReference type="ARBA" id="ARBA00009156"/>
    </source>
</evidence>
<dbReference type="CDD" id="cd07773">
    <property type="entry name" value="ASKHA_NBD_FGGY_FK"/>
    <property type="match status" value="1"/>
</dbReference>
<dbReference type="InterPro" id="IPR018485">
    <property type="entry name" value="FGGY_C"/>
</dbReference>
<dbReference type="RefSeq" id="WP_138003759.1">
    <property type="nucleotide sequence ID" value="NZ_QGQD01000092.1"/>
</dbReference>
<evidence type="ECO:0000256" key="2">
    <source>
        <dbReference type="ARBA" id="ARBA00022679"/>
    </source>
</evidence>
<dbReference type="Pfam" id="PF00370">
    <property type="entry name" value="FGGY_N"/>
    <property type="match status" value="1"/>
</dbReference>
<comment type="caution">
    <text evidence="7">The sequence shown here is derived from an EMBL/GenBank/DDBJ whole genome shotgun (WGS) entry which is preliminary data.</text>
</comment>
<dbReference type="InterPro" id="IPR018483">
    <property type="entry name" value="Carb_kinase_FGGY_CS"/>
</dbReference>
<dbReference type="Gene3D" id="3.30.420.40">
    <property type="match status" value="2"/>
</dbReference>
<dbReference type="PROSITE" id="PS00445">
    <property type="entry name" value="FGGY_KINASES_2"/>
    <property type="match status" value="1"/>
</dbReference>
<dbReference type="Proteomes" id="UP000306509">
    <property type="component" value="Unassembled WGS sequence"/>
</dbReference>
<dbReference type="AlphaFoldDB" id="A0A4U8Q3H9"/>
<dbReference type="InterPro" id="IPR018484">
    <property type="entry name" value="FGGY_N"/>
</dbReference>
<protein>
    <submittedName>
        <fullName evidence="7">Xylulose kinase</fullName>
        <ecNumber evidence="7">2.7.1.17</ecNumber>
    </submittedName>
</protein>